<dbReference type="EMBL" id="JAGUCO010000018">
    <property type="protein sequence ID" value="MBS2100039.1"/>
    <property type="molecule type" value="Genomic_DNA"/>
</dbReference>
<keyword evidence="1" id="KW-0812">Transmembrane</keyword>
<dbReference type="InterPro" id="IPR053154">
    <property type="entry name" value="c-di-AMP_regulator"/>
</dbReference>
<keyword evidence="1" id="KW-0472">Membrane</keyword>
<accession>A0ABS5JYW9</accession>
<evidence type="ECO:0000313" key="3">
    <source>
        <dbReference type="Proteomes" id="UP000708576"/>
    </source>
</evidence>
<keyword evidence="3" id="KW-1185">Reference proteome</keyword>
<keyword evidence="1" id="KW-1133">Transmembrane helix</keyword>
<comment type="caution">
    <text evidence="2">The sequence shown here is derived from an EMBL/GenBank/DDBJ whole genome shotgun (WGS) entry which is preliminary data.</text>
</comment>
<evidence type="ECO:0000256" key="1">
    <source>
        <dbReference type="SAM" id="Phobius"/>
    </source>
</evidence>
<dbReference type="PANTHER" id="PTHR37804:SF1">
    <property type="entry name" value="CDAA REGULATORY PROTEIN CDAR"/>
    <property type="match status" value="1"/>
</dbReference>
<dbReference type="PANTHER" id="PTHR37804">
    <property type="entry name" value="CDAA REGULATORY PROTEIN CDAR"/>
    <property type="match status" value="1"/>
</dbReference>
<reference evidence="2 3" key="1">
    <citation type="journal article" date="2015" name="Int. J. Syst. Evol. Microbiol.">
        <title>Carboxylicivirga linearis sp. nov., isolated from a sea cucumber culture pond.</title>
        <authorList>
            <person name="Wang F.Q."/>
            <person name="Zhou Y.X."/>
            <person name="Lin X.Z."/>
            <person name="Chen G.J."/>
            <person name="Du Z.J."/>
        </authorList>
    </citation>
    <scope>NUCLEOTIDE SEQUENCE [LARGE SCALE GENOMIC DNA]</scope>
    <source>
        <strain evidence="2 3">FB218</strain>
    </source>
</reference>
<feature type="transmembrane region" description="Helical" evidence="1">
    <location>
        <begin position="28"/>
        <end position="47"/>
    </location>
</feature>
<proteinExistence type="predicted"/>
<sequence>MDKMKALYSRYLTYLKARIKELREDRNALIFLFFLFLSTCFWILNALSKDNYTTELKYPIRYTNSNKDELITGDVRRDLTLKVRGGGFSILNYHLNEKFLTQTIDLTGLPRVKLKGSEGVIISTKEYQNRIEGKLATGMSLVDISPDTLFVPLVDNLYKKLPVVLDAKIDFAQQCQLAGRITIQPDSITVSGPSNILDTLTAIQTKGQLFSELKDTLKRNVGLKEVDWLTYSSKRVVINIPVEPFTEASVQVPIHAEGLPDSLQLKAFPSEVNVSYRLGLSKASYKPSDFSFALDFSVVDLNNLPHRVKVKLKRKPSQIGQMSYTPLFVEFLLEKNSKSSN</sequence>
<dbReference type="InterPro" id="IPR012505">
    <property type="entry name" value="YbbR"/>
</dbReference>
<evidence type="ECO:0000313" key="2">
    <source>
        <dbReference type="EMBL" id="MBS2100039.1"/>
    </source>
</evidence>
<dbReference type="Gene3D" id="2.170.120.40">
    <property type="entry name" value="YbbR-like domain"/>
    <property type="match status" value="1"/>
</dbReference>
<protein>
    <submittedName>
        <fullName evidence="2">YbbR-like domain-containing protein</fullName>
    </submittedName>
</protein>
<organism evidence="2 3">
    <name type="scientific">Carboxylicivirga linearis</name>
    <dbReference type="NCBI Taxonomy" id="1628157"/>
    <lineage>
        <taxon>Bacteria</taxon>
        <taxon>Pseudomonadati</taxon>
        <taxon>Bacteroidota</taxon>
        <taxon>Bacteroidia</taxon>
        <taxon>Marinilabiliales</taxon>
        <taxon>Marinilabiliaceae</taxon>
        <taxon>Carboxylicivirga</taxon>
    </lineage>
</organism>
<dbReference type="Pfam" id="PF07949">
    <property type="entry name" value="YbbR"/>
    <property type="match status" value="1"/>
</dbReference>
<name>A0ABS5JYW9_9BACT</name>
<gene>
    <name evidence="2" type="ORF">KEM10_17260</name>
</gene>
<dbReference type="RefSeq" id="WP_212217282.1">
    <property type="nucleotide sequence ID" value="NZ_JAGUCO010000018.1"/>
</dbReference>
<dbReference type="Proteomes" id="UP000708576">
    <property type="component" value="Unassembled WGS sequence"/>
</dbReference>